<gene>
    <name evidence="1" type="ORF">EST38_g4956</name>
</gene>
<comment type="caution">
    <text evidence="1">The sequence shown here is derived from an EMBL/GenBank/DDBJ whole genome shotgun (WGS) entry which is preliminary data.</text>
</comment>
<accession>A0A4Q2DLP4</accession>
<proteinExistence type="predicted"/>
<reference evidence="1 2" key="1">
    <citation type="submission" date="2019-01" db="EMBL/GenBank/DDBJ databases">
        <title>Draft genome sequence of Psathyrella aberdarensis IHI B618.</title>
        <authorList>
            <person name="Buettner E."/>
            <person name="Kellner H."/>
        </authorList>
    </citation>
    <scope>NUCLEOTIDE SEQUENCE [LARGE SCALE GENOMIC DNA]</scope>
    <source>
        <strain evidence="1 2">IHI B618</strain>
    </source>
</reference>
<dbReference type="EMBL" id="SDEE01000129">
    <property type="protein sequence ID" value="RXW20879.1"/>
    <property type="molecule type" value="Genomic_DNA"/>
</dbReference>
<organism evidence="1 2">
    <name type="scientific">Candolleomyces aberdarensis</name>
    <dbReference type="NCBI Taxonomy" id="2316362"/>
    <lineage>
        <taxon>Eukaryota</taxon>
        <taxon>Fungi</taxon>
        <taxon>Dikarya</taxon>
        <taxon>Basidiomycota</taxon>
        <taxon>Agaricomycotina</taxon>
        <taxon>Agaricomycetes</taxon>
        <taxon>Agaricomycetidae</taxon>
        <taxon>Agaricales</taxon>
        <taxon>Agaricineae</taxon>
        <taxon>Psathyrellaceae</taxon>
        <taxon>Candolleomyces</taxon>
    </lineage>
</organism>
<name>A0A4Q2DLP4_9AGAR</name>
<dbReference type="AlphaFoldDB" id="A0A4Q2DLP4"/>
<keyword evidence="2" id="KW-1185">Reference proteome</keyword>
<dbReference type="Proteomes" id="UP000290288">
    <property type="component" value="Unassembled WGS sequence"/>
</dbReference>
<protein>
    <submittedName>
        <fullName evidence="1">Uncharacterized protein</fullName>
    </submittedName>
</protein>
<evidence type="ECO:0000313" key="2">
    <source>
        <dbReference type="Proteomes" id="UP000290288"/>
    </source>
</evidence>
<evidence type="ECO:0000313" key="1">
    <source>
        <dbReference type="EMBL" id="RXW20879.1"/>
    </source>
</evidence>
<sequence>MLSTSDCKTLLFQTIEPNDLHTCLLELVRTFADHEIWWFADPNNTTPYFCIDKSVGTRAKP</sequence>